<dbReference type="Gene3D" id="2.60.40.60">
    <property type="entry name" value="Cadherins"/>
    <property type="match status" value="5"/>
</dbReference>
<dbReference type="InterPro" id="IPR015919">
    <property type="entry name" value="Cadherin-like_sf"/>
</dbReference>
<dbReference type="PANTHER" id="PTHR24026">
    <property type="entry name" value="FAT ATYPICAL CADHERIN-RELATED"/>
    <property type="match status" value="1"/>
</dbReference>
<comment type="caution">
    <text evidence="9">The sequence shown here is derived from an EMBL/GenBank/DDBJ whole genome shotgun (WGS) entry which is preliminary data.</text>
</comment>
<evidence type="ECO:0000256" key="1">
    <source>
        <dbReference type="ARBA" id="ARBA00004370"/>
    </source>
</evidence>
<accession>A0AAV2PX18</accession>
<evidence type="ECO:0000256" key="7">
    <source>
        <dbReference type="PROSITE-ProRule" id="PRU00043"/>
    </source>
</evidence>
<dbReference type="PRINTS" id="PR00205">
    <property type="entry name" value="CADHERIN"/>
</dbReference>
<keyword evidence="2" id="KW-0812">Transmembrane</keyword>
<feature type="domain" description="Cadherin" evidence="8">
    <location>
        <begin position="426"/>
        <end position="525"/>
    </location>
</feature>
<feature type="non-terminal residue" evidence="9">
    <location>
        <position position="1"/>
    </location>
</feature>
<dbReference type="EMBL" id="CAXKWB010001620">
    <property type="protein sequence ID" value="CAL4064956.1"/>
    <property type="molecule type" value="Genomic_DNA"/>
</dbReference>
<protein>
    <recommendedName>
        <fullName evidence="8">Cadherin domain-containing protein</fullName>
    </recommendedName>
</protein>
<dbReference type="GO" id="GO:0007156">
    <property type="term" value="P:homophilic cell adhesion via plasma membrane adhesion molecules"/>
    <property type="evidence" value="ECO:0007669"/>
    <property type="project" value="InterPro"/>
</dbReference>
<sequence>QVDYSIIPSQDTSMPDGFKFFSISLPHQGLITLKRSLDYETAQKYQVTILAVDRSSAVEMRLSSSTIVIVDVLDEDDQDPVFVYENCETDGKTCKKTQYTAKVTSSKISGVLNVDPDQIRAVDQDSLAAPVSYSFISGTPSNFENFFKIDSQTGSVTQIAAVQESSIKQFTINIKAEEQSSKRRSSTTELIIDVLAVDHSPPIISANSYTGVVEENAEPGTYVKDDNYPELRPLILKVIDPDLGPLDAVPEYSWELTTTAFQINSEGVLIVAEHGLDRDNPNLGIYTFQVVAREEGGDTKPASAPITLTVELNDTNDNAPWLPVYPPVSIQAPGTKGQFLTRVTAKDIDVGVNAEITYSFFNPTRELEEKFLIDSATGEISLKQELSKGDFYILNIRATDTGGLYGSTTVDVSVGRGPNTGGPVFTKPNYSSKVSEDAQLNTPVLTLETVDPEGDSSLFSLISSNELLPFEVGSSSGIVRVVQSLDRETLDEYIFTVMAQDPDGLASNTTVVITIIDVNDNGPEFTGLPYSFRVDEGKNNIPVGNVL</sequence>
<keyword evidence="6" id="KW-0472">Membrane</keyword>
<dbReference type="GO" id="GO:0005509">
    <property type="term" value="F:calcium ion binding"/>
    <property type="evidence" value="ECO:0007669"/>
    <property type="project" value="UniProtKB-UniRule"/>
</dbReference>
<feature type="non-terminal residue" evidence="9">
    <location>
        <position position="547"/>
    </location>
</feature>
<proteinExistence type="predicted"/>
<evidence type="ECO:0000256" key="2">
    <source>
        <dbReference type="ARBA" id="ARBA00022692"/>
    </source>
</evidence>
<keyword evidence="3" id="KW-0677">Repeat</keyword>
<organism evidence="9 10">
    <name type="scientific">Meganyctiphanes norvegica</name>
    <name type="common">Northern krill</name>
    <name type="synonym">Thysanopoda norvegica</name>
    <dbReference type="NCBI Taxonomy" id="48144"/>
    <lineage>
        <taxon>Eukaryota</taxon>
        <taxon>Metazoa</taxon>
        <taxon>Ecdysozoa</taxon>
        <taxon>Arthropoda</taxon>
        <taxon>Crustacea</taxon>
        <taxon>Multicrustacea</taxon>
        <taxon>Malacostraca</taxon>
        <taxon>Eumalacostraca</taxon>
        <taxon>Eucarida</taxon>
        <taxon>Euphausiacea</taxon>
        <taxon>Euphausiidae</taxon>
        <taxon>Meganyctiphanes</taxon>
    </lineage>
</organism>
<dbReference type="PANTHER" id="PTHR24026:SF126">
    <property type="entry name" value="PROTOCADHERIN FAT 4"/>
    <property type="match status" value="1"/>
</dbReference>
<evidence type="ECO:0000259" key="8">
    <source>
        <dbReference type="PROSITE" id="PS50268"/>
    </source>
</evidence>
<dbReference type="Proteomes" id="UP001497623">
    <property type="component" value="Unassembled WGS sequence"/>
</dbReference>
<feature type="domain" description="Cadherin" evidence="8">
    <location>
        <begin position="95"/>
        <end position="204"/>
    </location>
</feature>
<keyword evidence="5" id="KW-1133">Transmembrane helix</keyword>
<feature type="domain" description="Cadherin" evidence="8">
    <location>
        <begin position="337"/>
        <end position="425"/>
    </location>
</feature>
<evidence type="ECO:0000256" key="4">
    <source>
        <dbReference type="ARBA" id="ARBA00022837"/>
    </source>
</evidence>
<dbReference type="AlphaFoldDB" id="A0AAV2PX18"/>
<evidence type="ECO:0000313" key="10">
    <source>
        <dbReference type="Proteomes" id="UP001497623"/>
    </source>
</evidence>
<feature type="domain" description="Cadherin" evidence="8">
    <location>
        <begin position="1"/>
        <end position="82"/>
    </location>
</feature>
<dbReference type="CDD" id="cd11304">
    <property type="entry name" value="Cadherin_repeat"/>
    <property type="match status" value="5"/>
</dbReference>
<evidence type="ECO:0000256" key="6">
    <source>
        <dbReference type="ARBA" id="ARBA00023136"/>
    </source>
</evidence>
<evidence type="ECO:0000313" key="9">
    <source>
        <dbReference type="EMBL" id="CAL4064956.1"/>
    </source>
</evidence>
<keyword evidence="10" id="KW-1185">Reference proteome</keyword>
<evidence type="ECO:0000256" key="5">
    <source>
        <dbReference type="ARBA" id="ARBA00022989"/>
    </source>
</evidence>
<comment type="subcellular location">
    <subcellularLocation>
        <location evidence="1">Membrane</location>
    </subcellularLocation>
</comment>
<reference evidence="9 10" key="1">
    <citation type="submission" date="2024-05" db="EMBL/GenBank/DDBJ databases">
        <authorList>
            <person name="Wallberg A."/>
        </authorList>
    </citation>
    <scope>NUCLEOTIDE SEQUENCE [LARGE SCALE GENOMIC DNA]</scope>
</reference>
<dbReference type="GO" id="GO:0005886">
    <property type="term" value="C:plasma membrane"/>
    <property type="evidence" value="ECO:0007669"/>
    <property type="project" value="UniProtKB-SubCell"/>
</dbReference>
<evidence type="ECO:0000256" key="3">
    <source>
        <dbReference type="ARBA" id="ARBA00022737"/>
    </source>
</evidence>
<keyword evidence="4 7" id="KW-0106">Calcium</keyword>
<dbReference type="InterPro" id="IPR002126">
    <property type="entry name" value="Cadherin-like_dom"/>
</dbReference>
<name>A0AAV2PX18_MEGNR</name>
<dbReference type="SUPFAM" id="SSF49313">
    <property type="entry name" value="Cadherin-like"/>
    <property type="match status" value="5"/>
</dbReference>
<feature type="domain" description="Cadherin" evidence="8">
    <location>
        <begin position="205"/>
        <end position="322"/>
    </location>
</feature>
<dbReference type="PROSITE" id="PS50268">
    <property type="entry name" value="CADHERIN_2"/>
    <property type="match status" value="5"/>
</dbReference>
<gene>
    <name evidence="9" type="ORF">MNOR_LOCUS4414</name>
</gene>
<dbReference type="PROSITE" id="PS00232">
    <property type="entry name" value="CADHERIN_1"/>
    <property type="match status" value="2"/>
</dbReference>
<dbReference type="SMART" id="SM00112">
    <property type="entry name" value="CA"/>
    <property type="match status" value="5"/>
</dbReference>
<dbReference type="Pfam" id="PF00028">
    <property type="entry name" value="Cadherin"/>
    <property type="match status" value="3"/>
</dbReference>
<dbReference type="InterPro" id="IPR020894">
    <property type="entry name" value="Cadherin_CS"/>
</dbReference>